<dbReference type="RefSeq" id="WP_022637157.1">
    <property type="nucleotide sequence ID" value="NZ_ASJR01000014.1"/>
</dbReference>
<proteinExistence type="predicted"/>
<gene>
    <name evidence="8" type="ORF">CALK_1719</name>
</gene>
<dbReference type="InterPro" id="IPR003841">
    <property type="entry name" value="Na/Pi_transpt"/>
</dbReference>
<dbReference type="eggNOG" id="COG1283">
    <property type="taxonomic scope" value="Bacteria"/>
</dbReference>
<dbReference type="PANTHER" id="PTHR10010">
    <property type="entry name" value="SOLUTE CARRIER FAMILY 34 SODIUM PHOSPHATE , MEMBER 2-RELATED"/>
    <property type="match status" value="1"/>
</dbReference>
<dbReference type="InterPro" id="IPR038078">
    <property type="entry name" value="PhoU-like_sf"/>
</dbReference>
<feature type="transmembrane region" description="Helical" evidence="6">
    <location>
        <begin position="160"/>
        <end position="182"/>
    </location>
</feature>
<evidence type="ECO:0000256" key="1">
    <source>
        <dbReference type="ARBA" id="ARBA00004651"/>
    </source>
</evidence>
<dbReference type="PATRIC" id="fig|1313304.3.peg.1632"/>
<accession>U7D8G8</accession>
<protein>
    <submittedName>
        <fullName evidence="8">Na+/Pi-cotransporter</fullName>
    </submittedName>
</protein>
<evidence type="ECO:0000313" key="8">
    <source>
        <dbReference type="EMBL" id="ERP31372.1"/>
    </source>
</evidence>
<comment type="caution">
    <text evidence="8">The sequence shown here is derived from an EMBL/GenBank/DDBJ whole genome shotgun (WGS) entry which is preliminary data.</text>
</comment>
<dbReference type="InterPro" id="IPR004633">
    <property type="entry name" value="NaPi_cotrn-rel/YqeW-like"/>
</dbReference>
<feature type="signal peptide" evidence="7">
    <location>
        <begin position="1"/>
        <end position="22"/>
    </location>
</feature>
<keyword evidence="9" id="KW-1185">Reference proteome</keyword>
<dbReference type="SUPFAM" id="SSF109755">
    <property type="entry name" value="PhoU-like"/>
    <property type="match status" value="1"/>
</dbReference>
<keyword evidence="4 6" id="KW-1133">Transmembrane helix</keyword>
<evidence type="ECO:0000256" key="2">
    <source>
        <dbReference type="ARBA" id="ARBA00022475"/>
    </source>
</evidence>
<dbReference type="NCBIfam" id="NF037997">
    <property type="entry name" value="Na_Pi_symport"/>
    <property type="match status" value="1"/>
</dbReference>
<dbReference type="GO" id="GO:0044341">
    <property type="term" value="P:sodium-dependent phosphate transport"/>
    <property type="evidence" value="ECO:0007669"/>
    <property type="project" value="InterPro"/>
</dbReference>
<dbReference type="GO" id="GO:0005436">
    <property type="term" value="F:sodium:phosphate symporter activity"/>
    <property type="evidence" value="ECO:0007669"/>
    <property type="project" value="InterPro"/>
</dbReference>
<evidence type="ECO:0000256" key="5">
    <source>
        <dbReference type="ARBA" id="ARBA00023136"/>
    </source>
</evidence>
<keyword evidence="7" id="KW-0732">Signal</keyword>
<dbReference type="Proteomes" id="UP000017148">
    <property type="component" value="Unassembled WGS sequence"/>
</dbReference>
<feature type="transmembrane region" description="Helical" evidence="6">
    <location>
        <begin position="109"/>
        <end position="134"/>
    </location>
</feature>
<feature type="transmembrane region" description="Helical" evidence="6">
    <location>
        <begin position="233"/>
        <end position="251"/>
    </location>
</feature>
<keyword evidence="3 6" id="KW-0812">Transmembrane</keyword>
<name>U7D8G8_9BACT</name>
<comment type="subcellular location">
    <subcellularLocation>
        <location evidence="1">Cell membrane</location>
        <topology evidence="1">Multi-pass membrane protein</topology>
    </subcellularLocation>
</comment>
<dbReference type="OrthoDB" id="9763003at2"/>
<evidence type="ECO:0000256" key="3">
    <source>
        <dbReference type="ARBA" id="ARBA00022692"/>
    </source>
</evidence>
<feature type="transmembrane region" description="Helical" evidence="6">
    <location>
        <begin position="309"/>
        <end position="334"/>
    </location>
</feature>
<dbReference type="AlphaFoldDB" id="U7D8G8"/>
<keyword evidence="5 6" id="KW-0472">Membrane</keyword>
<feature type="transmembrane region" description="Helical" evidence="6">
    <location>
        <begin position="194"/>
        <end position="213"/>
    </location>
</feature>
<evidence type="ECO:0000256" key="7">
    <source>
        <dbReference type="SAM" id="SignalP"/>
    </source>
</evidence>
<dbReference type="NCBIfam" id="TIGR00704">
    <property type="entry name" value="NaPi_cotrn_rel"/>
    <property type="match status" value="1"/>
</dbReference>
<dbReference type="GO" id="GO:0005886">
    <property type="term" value="C:plasma membrane"/>
    <property type="evidence" value="ECO:0007669"/>
    <property type="project" value="UniProtKB-SubCell"/>
</dbReference>
<feature type="transmembrane region" description="Helical" evidence="6">
    <location>
        <begin position="59"/>
        <end position="78"/>
    </location>
</feature>
<dbReference type="Gene3D" id="1.20.58.220">
    <property type="entry name" value="Phosphate transport system protein phou homolog 2, domain 2"/>
    <property type="match status" value="1"/>
</dbReference>
<dbReference type="STRING" id="1313304.CALK_1719"/>
<dbReference type="EMBL" id="ASJR01000014">
    <property type="protein sequence ID" value="ERP31372.1"/>
    <property type="molecule type" value="Genomic_DNA"/>
</dbReference>
<dbReference type="Pfam" id="PF02690">
    <property type="entry name" value="Na_Pi_cotrans"/>
    <property type="match status" value="2"/>
</dbReference>
<evidence type="ECO:0000313" key="9">
    <source>
        <dbReference type="Proteomes" id="UP000017148"/>
    </source>
</evidence>
<keyword evidence="2" id="KW-1003">Cell membrane</keyword>
<sequence length="618" mass="68514">MIRHMILLFSLLSLLSTVSVFAGDGENLSSETAMETLPEAAAEHDFMNELEGITPFTEAILALPMVFFIVGGLAIFLLGMNYMSSGLQTIAGSRLRSIIATLTNNRFSAVLVGFVVTVIVQSSSITTVMTVGFVNSGLMVLRQALGIIFGSNIGTTLTGWIIALNVGRFGLPILGIATFFYLFSKRDSIKYTALAFLGIGMVFFGLQLMTHGFRPFANSREFEALFLIFNTDTYLSMLMCVLLGAFLTVSVQSSSATMGITIALSVTGAIPFETAAALVLGENIGTTITAFLASLTTGANAKRAAYGHIIFNVVGVLWITSIFPFYISFIESLFERFSDTLQLVYGNGDTGGAIAVKIAMVHTVFNTVNTLVFIPLLGPLERLLFKLVPQDEEQGFHITELQTLKMHESPTLALAETSMEIRGVAEQVSRAGAALETYLTERDSAREKAKNTVFEIEEKVDLYQKELSDFLVEQLSTKELSHDVVQAIQNQFRVIDDYESISDYYVTALKRLIKIEKKKLFLDEDEREEILRLHRRVGSVLDSLRTYSCHEGCEKKGELLAELENIRYMIKDIRKNNLNALKNRNRDENVFISLTFADILTAYKKINNHFLSILELAE</sequence>
<reference evidence="8 9" key="1">
    <citation type="journal article" date="2013" name="Environ. Microbiol.">
        <title>Genome analysis of Chitinivibrio alkaliphilus gen. nov., sp. nov., a novel extremely haloalkaliphilic anaerobic chitinolytic bacterium from the candidate phylum Termite Group 3.</title>
        <authorList>
            <person name="Sorokin D.Y."/>
            <person name="Gumerov V.M."/>
            <person name="Rakitin A.L."/>
            <person name="Beletsky A.V."/>
            <person name="Damste J.S."/>
            <person name="Muyzer G."/>
            <person name="Mardanov A.V."/>
            <person name="Ravin N.V."/>
        </authorList>
    </citation>
    <scope>NUCLEOTIDE SEQUENCE [LARGE SCALE GENOMIC DNA]</scope>
    <source>
        <strain evidence="8 9">ACht1</strain>
    </source>
</reference>
<feature type="chain" id="PRO_5004680662" evidence="7">
    <location>
        <begin position="23"/>
        <end position="618"/>
    </location>
</feature>
<organism evidence="8 9">
    <name type="scientific">Chitinivibrio alkaliphilus ACht1</name>
    <dbReference type="NCBI Taxonomy" id="1313304"/>
    <lineage>
        <taxon>Bacteria</taxon>
        <taxon>Pseudomonadati</taxon>
        <taxon>Fibrobacterota</taxon>
        <taxon>Chitinivibrionia</taxon>
        <taxon>Chitinivibrionales</taxon>
        <taxon>Chitinivibrionaceae</taxon>
        <taxon>Chitinivibrio</taxon>
    </lineage>
</organism>
<dbReference type="PANTHER" id="PTHR10010:SF46">
    <property type="entry name" value="SODIUM-DEPENDENT PHOSPHATE TRANSPORT PROTEIN 2B"/>
    <property type="match status" value="1"/>
</dbReference>
<evidence type="ECO:0000256" key="6">
    <source>
        <dbReference type="SAM" id="Phobius"/>
    </source>
</evidence>
<evidence type="ECO:0000256" key="4">
    <source>
        <dbReference type="ARBA" id="ARBA00022989"/>
    </source>
</evidence>